<comment type="subcellular location">
    <subcellularLocation>
        <location evidence="1">Cell membrane</location>
        <topology evidence="1">Multi-pass membrane protein</topology>
    </subcellularLocation>
</comment>
<dbReference type="InterPro" id="IPR039421">
    <property type="entry name" value="Type_1_exporter"/>
</dbReference>
<evidence type="ECO:0000313" key="10">
    <source>
        <dbReference type="EMBL" id="EKD44426.1"/>
    </source>
</evidence>
<dbReference type="Pfam" id="PF00005">
    <property type="entry name" value="ABC_tran"/>
    <property type="match status" value="1"/>
</dbReference>
<accession>K1Z560</accession>
<feature type="transmembrane region" description="Helical" evidence="7">
    <location>
        <begin position="15"/>
        <end position="40"/>
    </location>
</feature>
<sequence>MVSVPVSMISFFMSIYIIFTINPQYLLVFVALLVVVWFLIHAAQQKWLWYRRIRAVLESEYTRQFIRNIMSKFEILQSNKIEKEVDNLNEKLHEILEIEKKKHTFEHITYNIGNIITNVIRWSLLFLVGTRILMWTANYSDLTLVILIIWYFETGVLNITGIYKKILKRFSNITQLWEFIDNSPKLKNINEWKKFEYKKWAIQVVDISFGYHDTSFVFENFSIGIDSGTKTAFVGESWGGKTTLVKLLSWYISPNQWDILIDGQKLSEIRLMDYYKHIGYLTQDPWVFDGTIRENLAYALDSEPTQDQLEMAVRNAKCEFVLEFEKGLETEIGERWVRLSWWQKQRLAIAKIMLKNPDIIFLDEPTSALDSFNEEQVNIALHNLFKNKTVIIVAHRLQTVKTADRILLFEKWRVIEDGTHEELVKLGGRYARMLELQGGF</sequence>
<dbReference type="GO" id="GO:0016887">
    <property type="term" value="F:ATP hydrolysis activity"/>
    <property type="evidence" value="ECO:0007669"/>
    <property type="project" value="InterPro"/>
</dbReference>
<dbReference type="GO" id="GO:0005524">
    <property type="term" value="F:ATP binding"/>
    <property type="evidence" value="ECO:0007669"/>
    <property type="project" value="UniProtKB-KW"/>
</dbReference>
<evidence type="ECO:0000256" key="1">
    <source>
        <dbReference type="ARBA" id="ARBA00004651"/>
    </source>
</evidence>
<evidence type="ECO:0000256" key="6">
    <source>
        <dbReference type="ARBA" id="ARBA00023136"/>
    </source>
</evidence>
<protein>
    <submittedName>
        <fullName evidence="10">ABC transporter related protein</fullName>
    </submittedName>
</protein>
<keyword evidence="6 7" id="KW-0472">Membrane</keyword>
<dbReference type="PROSITE" id="PS50893">
    <property type="entry name" value="ABC_TRANSPORTER_2"/>
    <property type="match status" value="1"/>
</dbReference>
<evidence type="ECO:0000259" key="8">
    <source>
        <dbReference type="PROSITE" id="PS50893"/>
    </source>
</evidence>
<feature type="transmembrane region" description="Helical" evidence="7">
    <location>
        <begin position="143"/>
        <end position="163"/>
    </location>
</feature>
<dbReference type="InterPro" id="IPR003439">
    <property type="entry name" value="ABC_transporter-like_ATP-bd"/>
</dbReference>
<dbReference type="GO" id="GO:0140359">
    <property type="term" value="F:ABC-type transporter activity"/>
    <property type="evidence" value="ECO:0007669"/>
    <property type="project" value="InterPro"/>
</dbReference>
<evidence type="ECO:0000256" key="7">
    <source>
        <dbReference type="SAM" id="Phobius"/>
    </source>
</evidence>
<dbReference type="PANTHER" id="PTHR24221">
    <property type="entry name" value="ATP-BINDING CASSETTE SUB-FAMILY B"/>
    <property type="match status" value="1"/>
</dbReference>
<keyword evidence="3" id="KW-0547">Nucleotide-binding</keyword>
<name>K1Z560_9BACT</name>
<dbReference type="Gene3D" id="3.40.50.300">
    <property type="entry name" value="P-loop containing nucleotide triphosphate hydrolases"/>
    <property type="match status" value="1"/>
</dbReference>
<dbReference type="InterPro" id="IPR011527">
    <property type="entry name" value="ABC1_TM_dom"/>
</dbReference>
<evidence type="ECO:0000256" key="3">
    <source>
        <dbReference type="ARBA" id="ARBA00022741"/>
    </source>
</evidence>
<proteinExistence type="predicted"/>
<dbReference type="InterPro" id="IPR036640">
    <property type="entry name" value="ABC1_TM_sf"/>
</dbReference>
<reference evidence="10" key="1">
    <citation type="journal article" date="2012" name="Science">
        <title>Fermentation, hydrogen, and sulfur metabolism in multiple uncultivated bacterial phyla.</title>
        <authorList>
            <person name="Wrighton K.C."/>
            <person name="Thomas B.C."/>
            <person name="Sharon I."/>
            <person name="Miller C.S."/>
            <person name="Castelle C.J."/>
            <person name="VerBerkmoes N.C."/>
            <person name="Wilkins M.J."/>
            <person name="Hettich R.L."/>
            <person name="Lipton M.S."/>
            <person name="Williams K.H."/>
            <person name="Long P.E."/>
            <person name="Banfield J.F."/>
        </authorList>
    </citation>
    <scope>NUCLEOTIDE SEQUENCE [LARGE SCALE GENOMIC DNA]</scope>
</reference>
<dbReference type="GO" id="GO:0005886">
    <property type="term" value="C:plasma membrane"/>
    <property type="evidence" value="ECO:0007669"/>
    <property type="project" value="UniProtKB-SubCell"/>
</dbReference>
<dbReference type="SMART" id="SM00382">
    <property type="entry name" value="AAA"/>
    <property type="match status" value="1"/>
</dbReference>
<dbReference type="Gene3D" id="1.20.1560.10">
    <property type="entry name" value="ABC transporter type 1, transmembrane domain"/>
    <property type="match status" value="1"/>
</dbReference>
<keyword evidence="5 7" id="KW-1133">Transmembrane helix</keyword>
<evidence type="ECO:0000256" key="2">
    <source>
        <dbReference type="ARBA" id="ARBA00022692"/>
    </source>
</evidence>
<evidence type="ECO:0000256" key="4">
    <source>
        <dbReference type="ARBA" id="ARBA00022840"/>
    </source>
</evidence>
<feature type="domain" description="ABC transporter" evidence="8">
    <location>
        <begin position="202"/>
        <end position="436"/>
    </location>
</feature>
<keyword evidence="4" id="KW-0067">ATP-binding</keyword>
<organism evidence="10">
    <name type="scientific">uncultured bacterium</name>
    <name type="common">gcode 4</name>
    <dbReference type="NCBI Taxonomy" id="1234023"/>
    <lineage>
        <taxon>Bacteria</taxon>
        <taxon>environmental samples</taxon>
    </lineage>
</organism>
<dbReference type="PROSITE" id="PS50929">
    <property type="entry name" value="ABC_TM1F"/>
    <property type="match status" value="1"/>
</dbReference>
<feature type="transmembrane region" description="Helical" evidence="7">
    <location>
        <begin position="119"/>
        <end position="137"/>
    </location>
</feature>
<evidence type="ECO:0000256" key="5">
    <source>
        <dbReference type="ARBA" id="ARBA00022989"/>
    </source>
</evidence>
<dbReference type="AlphaFoldDB" id="K1Z560"/>
<feature type="domain" description="ABC transmembrane type-1" evidence="9">
    <location>
        <begin position="1"/>
        <end position="168"/>
    </location>
</feature>
<comment type="caution">
    <text evidence="10">The sequence shown here is derived from an EMBL/GenBank/DDBJ whole genome shotgun (WGS) entry which is preliminary data.</text>
</comment>
<dbReference type="SUPFAM" id="SSF52540">
    <property type="entry name" value="P-loop containing nucleoside triphosphate hydrolases"/>
    <property type="match status" value="1"/>
</dbReference>
<evidence type="ECO:0000259" key="9">
    <source>
        <dbReference type="PROSITE" id="PS50929"/>
    </source>
</evidence>
<keyword evidence="2 7" id="KW-0812">Transmembrane</keyword>
<gene>
    <name evidence="10" type="ORF">ACD_71C00136G0002</name>
</gene>
<dbReference type="InterPro" id="IPR003593">
    <property type="entry name" value="AAA+_ATPase"/>
</dbReference>
<dbReference type="PANTHER" id="PTHR24221:SF503">
    <property type="entry name" value="MITOCHONDRIAL POTASSIUM CHANNEL ATP-BINDING SUBUNIT"/>
    <property type="match status" value="1"/>
</dbReference>
<dbReference type="EMBL" id="AMFJ01028867">
    <property type="protein sequence ID" value="EKD44426.1"/>
    <property type="molecule type" value="Genomic_DNA"/>
</dbReference>
<dbReference type="SUPFAM" id="SSF90123">
    <property type="entry name" value="ABC transporter transmembrane region"/>
    <property type="match status" value="1"/>
</dbReference>
<dbReference type="InterPro" id="IPR027417">
    <property type="entry name" value="P-loop_NTPase"/>
</dbReference>